<feature type="compositionally biased region" description="Basic and acidic residues" evidence="1">
    <location>
        <begin position="90"/>
        <end position="100"/>
    </location>
</feature>
<keyword evidence="3" id="KW-1185">Reference proteome</keyword>
<proteinExistence type="predicted"/>
<feature type="region of interest" description="Disordered" evidence="1">
    <location>
        <begin position="86"/>
        <end position="126"/>
    </location>
</feature>
<accession>A0AAD9Q3C6</accession>
<evidence type="ECO:0000313" key="3">
    <source>
        <dbReference type="Proteomes" id="UP001249851"/>
    </source>
</evidence>
<protein>
    <submittedName>
        <fullName evidence="2">Uncharacterized protein</fullName>
    </submittedName>
</protein>
<organism evidence="2 3">
    <name type="scientific">Acropora cervicornis</name>
    <name type="common">Staghorn coral</name>
    <dbReference type="NCBI Taxonomy" id="6130"/>
    <lineage>
        <taxon>Eukaryota</taxon>
        <taxon>Metazoa</taxon>
        <taxon>Cnidaria</taxon>
        <taxon>Anthozoa</taxon>
        <taxon>Hexacorallia</taxon>
        <taxon>Scleractinia</taxon>
        <taxon>Astrocoeniina</taxon>
        <taxon>Acroporidae</taxon>
        <taxon>Acropora</taxon>
    </lineage>
</organism>
<dbReference type="AlphaFoldDB" id="A0AAD9Q3C6"/>
<reference evidence="2" key="1">
    <citation type="journal article" date="2023" name="G3 (Bethesda)">
        <title>Whole genome assembly and annotation of the endangered Caribbean coral Acropora cervicornis.</title>
        <authorList>
            <person name="Selwyn J.D."/>
            <person name="Vollmer S.V."/>
        </authorList>
    </citation>
    <scope>NUCLEOTIDE SEQUENCE</scope>
    <source>
        <strain evidence="2">K2</strain>
    </source>
</reference>
<comment type="caution">
    <text evidence="2">The sequence shown here is derived from an EMBL/GenBank/DDBJ whole genome shotgun (WGS) entry which is preliminary data.</text>
</comment>
<gene>
    <name evidence="2" type="ORF">P5673_025088</name>
</gene>
<evidence type="ECO:0000256" key="1">
    <source>
        <dbReference type="SAM" id="MobiDB-lite"/>
    </source>
</evidence>
<dbReference type="Proteomes" id="UP001249851">
    <property type="component" value="Unassembled WGS sequence"/>
</dbReference>
<sequence>MASVYIPFDEVLEYYTTDIPGEVFFRFFGLLHLTLSRVKDVLFSTVSAKPGSARRRLPTKSTTLQTPSALISNSVKLMLLNCSEYSPSREAGKSKADAPRRSQRSKRPSAEALEALVSSPRQHVRI</sequence>
<name>A0AAD9Q3C6_ACRCE</name>
<dbReference type="EMBL" id="JARQWQ010000076">
    <property type="protein sequence ID" value="KAK2553596.1"/>
    <property type="molecule type" value="Genomic_DNA"/>
</dbReference>
<reference evidence="2" key="2">
    <citation type="journal article" date="2023" name="Science">
        <title>Genomic signatures of disease resistance in endangered staghorn corals.</title>
        <authorList>
            <person name="Vollmer S.V."/>
            <person name="Selwyn J.D."/>
            <person name="Despard B.A."/>
            <person name="Roesel C.L."/>
        </authorList>
    </citation>
    <scope>NUCLEOTIDE SEQUENCE</scope>
    <source>
        <strain evidence="2">K2</strain>
    </source>
</reference>
<evidence type="ECO:0000313" key="2">
    <source>
        <dbReference type="EMBL" id="KAK2553596.1"/>
    </source>
</evidence>